<gene>
    <name evidence="4" type="ORF">SMAR0320_LOCUS2385</name>
</gene>
<dbReference type="NCBIfam" id="TIGR01444">
    <property type="entry name" value="fkbM_fam"/>
    <property type="match status" value="1"/>
</dbReference>
<reference evidence="4" key="1">
    <citation type="submission" date="2021-01" db="EMBL/GenBank/DDBJ databases">
        <authorList>
            <person name="Corre E."/>
            <person name="Pelletier E."/>
            <person name="Niang G."/>
            <person name="Scheremetjew M."/>
            <person name="Finn R."/>
            <person name="Kale V."/>
            <person name="Holt S."/>
            <person name="Cochrane G."/>
            <person name="Meng A."/>
            <person name="Brown T."/>
            <person name="Cohen L."/>
        </authorList>
    </citation>
    <scope>NUCLEOTIDE SEQUENCE</scope>
    <source>
        <strain evidence="4">SM1012Den-03</strain>
    </source>
</reference>
<keyword evidence="2" id="KW-1133">Transmembrane helix</keyword>
<evidence type="ECO:0000256" key="1">
    <source>
        <dbReference type="SAM" id="MobiDB-lite"/>
    </source>
</evidence>
<proteinExistence type="predicted"/>
<dbReference type="InterPro" id="IPR029063">
    <property type="entry name" value="SAM-dependent_MTases_sf"/>
</dbReference>
<dbReference type="Gene3D" id="3.40.50.150">
    <property type="entry name" value="Vaccinia Virus protein VP39"/>
    <property type="match status" value="1"/>
</dbReference>
<dbReference type="PANTHER" id="PTHR34203:SF15">
    <property type="entry name" value="SLL1173 PROTEIN"/>
    <property type="match status" value="1"/>
</dbReference>
<feature type="transmembrane region" description="Helical" evidence="2">
    <location>
        <begin position="7"/>
        <end position="28"/>
    </location>
</feature>
<sequence>MTYTRPMNILLLGLSFYFGSQFTIWLSIRNESPSSSYLASKAKEDSLNRSDSDNLEGPSTTRKDTNRNNAAVNSVLRKVDRLLHSQVAVIFEHETLLGTLLGSLIRESNSGLVDLIPSEGYFLDAGMQFGEFGAHMAVNAPERKVMMLDPSPKNVKLAKERYGALPNLEILQGGLGDKVGVMKARDATFEMQVGAEFPLYTIDSLFYEKGKKLAFAHLDVEGLELDVLKGAIQTIRQSKPIFTTEVRVYKDVAYTDELMNFIFDLGYDSYVINEVCGYPHMDYRNLLNIPRSMSLELVHSDTFNLLDATKSIFRLPVRKEDQKTIFDLVMPCCALGGECCPGDDINDKSCCSEERVKKWLDGNKPDVNLNYYTWKEPRKSFGRFRYRLRQRHGVQPQ</sequence>
<name>A0A7S2P5C2_9STRA</name>
<keyword evidence="2" id="KW-0812">Transmembrane</keyword>
<dbReference type="AlphaFoldDB" id="A0A7S2P5C2"/>
<evidence type="ECO:0000259" key="3">
    <source>
        <dbReference type="Pfam" id="PF05050"/>
    </source>
</evidence>
<accession>A0A7S2P5C2</accession>
<dbReference type="EMBL" id="HBGZ01003547">
    <property type="protein sequence ID" value="CAD9576860.1"/>
    <property type="molecule type" value="Transcribed_RNA"/>
</dbReference>
<evidence type="ECO:0000256" key="2">
    <source>
        <dbReference type="SAM" id="Phobius"/>
    </source>
</evidence>
<organism evidence="4">
    <name type="scientific">Skeletonema marinoi</name>
    <dbReference type="NCBI Taxonomy" id="267567"/>
    <lineage>
        <taxon>Eukaryota</taxon>
        <taxon>Sar</taxon>
        <taxon>Stramenopiles</taxon>
        <taxon>Ochrophyta</taxon>
        <taxon>Bacillariophyta</taxon>
        <taxon>Coscinodiscophyceae</taxon>
        <taxon>Thalassiosirophycidae</taxon>
        <taxon>Thalassiosirales</taxon>
        <taxon>Skeletonemataceae</taxon>
        <taxon>Skeletonema</taxon>
        <taxon>Skeletonema marinoi-dohrnii complex</taxon>
    </lineage>
</organism>
<keyword evidence="2" id="KW-0472">Membrane</keyword>
<dbReference type="PANTHER" id="PTHR34203">
    <property type="entry name" value="METHYLTRANSFERASE, FKBM FAMILY PROTEIN"/>
    <property type="match status" value="1"/>
</dbReference>
<feature type="domain" description="Methyltransferase FkbM" evidence="3">
    <location>
        <begin position="173"/>
        <end position="268"/>
    </location>
</feature>
<dbReference type="InterPro" id="IPR006342">
    <property type="entry name" value="FkbM_mtfrase"/>
</dbReference>
<dbReference type="InterPro" id="IPR052514">
    <property type="entry name" value="SAM-dependent_MTase"/>
</dbReference>
<dbReference type="Pfam" id="PF05050">
    <property type="entry name" value="Methyltransf_21"/>
    <property type="match status" value="1"/>
</dbReference>
<feature type="region of interest" description="Disordered" evidence="1">
    <location>
        <begin position="41"/>
        <end position="68"/>
    </location>
</feature>
<dbReference type="SUPFAM" id="SSF53335">
    <property type="entry name" value="S-adenosyl-L-methionine-dependent methyltransferases"/>
    <property type="match status" value="1"/>
</dbReference>
<protein>
    <recommendedName>
        <fullName evidence="3">Methyltransferase FkbM domain-containing protein</fullName>
    </recommendedName>
</protein>
<evidence type="ECO:0000313" key="4">
    <source>
        <dbReference type="EMBL" id="CAD9576860.1"/>
    </source>
</evidence>
<feature type="compositionally biased region" description="Basic and acidic residues" evidence="1">
    <location>
        <begin position="41"/>
        <end position="52"/>
    </location>
</feature>